<feature type="compositionally biased region" description="Basic residues" evidence="1">
    <location>
        <begin position="77"/>
        <end position="88"/>
    </location>
</feature>
<feature type="compositionally biased region" description="Basic and acidic residues" evidence="1">
    <location>
        <begin position="244"/>
        <end position="254"/>
    </location>
</feature>
<sequence length="782" mass="85561">METEVGVAADDWHSGRVRDLARQFDSGELLSTPPLSVRPDRSTPIRRQKRIITKSSPPSVNGHKTARVFTSVNVGLSRKRSSLSKRSRSSHDSMVARRCQSQVNLSPPSAMSKSHSAHDRLMSTPAASPQHLDLPDFEPSPVFDDEGDETHPPYPLGERSYSSNILTIRLKPKTPPKPASLKAAFKCATLRPNFRPPPPPLAHRERKMAVGESHLDDDQKHLENGQNHVENGQANKENGWASTENERSTEHVRDVSPSGSSRGLLRDCLETLDRDTSFASDSSTLSPFLQHRRASDDYVAYDSEFSRRAPADSEEQRDDSSGSNIYQSLASSPVTETYPDLPPPPLPPRNGPSTNGTLFNPSQVPPQLPLSPPPVPPKAFSLQRDRSTTDATAASSNGDYEDIEQISAAIRRHTQSDGWETTSNMSSLALDTPADFEGQSASAVIFRQRSVSQESVNLKTVGRQPCASTSSAGCNGEKKKSKKLYRPQSTIDVDRLLRIKSDIQLNITKKVGQIKLKVTSATPVQSERTRGKSRYEKAKSMFYVESGLKTISHRDTSMVASIEFPLNTHGVGDDDDGEEGIYGDDWSSEDDDWASDREGEDEQTECGLDDQENVPSATGTLLPDVVPTFGDATATYASVSPRQSLHSNEGEDVPLPSNGVEEDEADLLSPLPPRQTSQETDENIDLSLQPLYMSRLSTMQPLYQIYMLQEAAIACSGRSVVDPPAVVPKATVQRQPSTASSDSGRGADCSTVSLSTCNTSMRTRERLVAASDFGSQRSLWCE</sequence>
<feature type="compositionally biased region" description="Polar residues" evidence="1">
    <location>
        <begin position="321"/>
        <end position="335"/>
    </location>
</feature>
<dbReference type="WBParaSite" id="PSAMB.scaffold2056size25729.g16197.t1">
    <property type="protein sequence ID" value="PSAMB.scaffold2056size25729.g16197.t1"/>
    <property type="gene ID" value="PSAMB.scaffold2056size25729.g16197"/>
</dbReference>
<feature type="compositionally biased region" description="Polar residues" evidence="1">
    <location>
        <begin position="224"/>
        <end position="243"/>
    </location>
</feature>
<feature type="compositionally biased region" description="Polar residues" evidence="1">
    <location>
        <begin position="389"/>
        <end position="398"/>
    </location>
</feature>
<organism evidence="2 3">
    <name type="scientific">Plectus sambesii</name>
    <dbReference type="NCBI Taxonomy" id="2011161"/>
    <lineage>
        <taxon>Eukaryota</taxon>
        <taxon>Metazoa</taxon>
        <taxon>Ecdysozoa</taxon>
        <taxon>Nematoda</taxon>
        <taxon>Chromadorea</taxon>
        <taxon>Plectida</taxon>
        <taxon>Plectina</taxon>
        <taxon>Plectoidea</taxon>
        <taxon>Plectidae</taxon>
        <taxon>Plectus</taxon>
    </lineage>
</organism>
<keyword evidence="2" id="KW-1185">Reference proteome</keyword>
<feature type="region of interest" description="Disordered" evidence="1">
    <location>
        <begin position="639"/>
        <end position="683"/>
    </location>
</feature>
<feature type="region of interest" description="Disordered" evidence="1">
    <location>
        <begin position="301"/>
        <end position="400"/>
    </location>
</feature>
<name>A0A914VKY6_9BILA</name>
<accession>A0A914VKY6</accession>
<feature type="compositionally biased region" description="Polar residues" evidence="1">
    <location>
        <begin position="351"/>
        <end position="360"/>
    </location>
</feature>
<reference evidence="3" key="1">
    <citation type="submission" date="2022-11" db="UniProtKB">
        <authorList>
            <consortium name="WormBaseParasite"/>
        </authorList>
    </citation>
    <scope>IDENTIFICATION</scope>
</reference>
<dbReference type="AlphaFoldDB" id="A0A914VKY6"/>
<feature type="region of interest" description="Disordered" evidence="1">
    <location>
        <begin position="566"/>
        <end position="626"/>
    </location>
</feature>
<dbReference type="Proteomes" id="UP000887566">
    <property type="component" value="Unplaced"/>
</dbReference>
<feature type="region of interest" description="Disordered" evidence="1">
    <location>
        <begin position="25"/>
        <end position="160"/>
    </location>
</feature>
<evidence type="ECO:0000256" key="1">
    <source>
        <dbReference type="SAM" id="MobiDB-lite"/>
    </source>
</evidence>
<protein>
    <submittedName>
        <fullName evidence="3">Uncharacterized protein</fullName>
    </submittedName>
</protein>
<proteinExistence type="predicted"/>
<feature type="compositionally biased region" description="Pro residues" evidence="1">
    <location>
        <begin position="340"/>
        <end position="350"/>
    </location>
</feature>
<feature type="region of interest" description="Disordered" evidence="1">
    <location>
        <begin position="190"/>
        <end position="263"/>
    </location>
</feature>
<feature type="compositionally biased region" description="Basic and acidic residues" evidence="1">
    <location>
        <begin position="207"/>
        <end position="223"/>
    </location>
</feature>
<feature type="compositionally biased region" description="Polar residues" evidence="1">
    <location>
        <begin position="99"/>
        <end position="114"/>
    </location>
</feature>
<evidence type="ECO:0000313" key="2">
    <source>
        <dbReference type="Proteomes" id="UP000887566"/>
    </source>
</evidence>
<evidence type="ECO:0000313" key="3">
    <source>
        <dbReference type="WBParaSite" id="PSAMB.scaffold2056size25729.g16197.t1"/>
    </source>
</evidence>
<feature type="compositionally biased region" description="Pro residues" evidence="1">
    <location>
        <begin position="363"/>
        <end position="377"/>
    </location>
</feature>
<feature type="compositionally biased region" description="Acidic residues" evidence="1">
    <location>
        <begin position="573"/>
        <end position="612"/>
    </location>
</feature>